<keyword evidence="2" id="KW-0732">Signal</keyword>
<evidence type="ECO:0008006" key="5">
    <source>
        <dbReference type="Google" id="ProtNLM"/>
    </source>
</evidence>
<feature type="chain" id="PRO_5047366171" description="Lipoprotein antigen" evidence="2">
    <location>
        <begin position="22"/>
        <end position="149"/>
    </location>
</feature>
<dbReference type="Proteomes" id="UP000734823">
    <property type="component" value="Unassembled WGS sequence"/>
</dbReference>
<dbReference type="RefSeq" id="WP_187217840.1">
    <property type="nucleotide sequence ID" value="NZ_JABVED010000001.1"/>
</dbReference>
<protein>
    <recommendedName>
        <fullName evidence="5">Lipoprotein antigen</fullName>
    </recommendedName>
</protein>
<evidence type="ECO:0000313" key="3">
    <source>
        <dbReference type="EMBL" id="MBC6445781.1"/>
    </source>
</evidence>
<feature type="compositionally biased region" description="Basic and acidic residues" evidence="1">
    <location>
        <begin position="40"/>
        <end position="55"/>
    </location>
</feature>
<reference evidence="3 4" key="1">
    <citation type="submission" date="2020-06" db="EMBL/GenBank/DDBJ databases">
        <title>Actinokineospora xiongansis sp. nov., isolated from soil of Baiyangdian.</title>
        <authorList>
            <person name="Zhang X."/>
        </authorList>
    </citation>
    <scope>NUCLEOTIDE SEQUENCE [LARGE SCALE GENOMIC DNA]</scope>
    <source>
        <strain evidence="3 4">HBU206404</strain>
    </source>
</reference>
<feature type="region of interest" description="Disordered" evidence="1">
    <location>
        <begin position="27"/>
        <end position="55"/>
    </location>
</feature>
<keyword evidence="4" id="KW-1185">Reference proteome</keyword>
<proteinExistence type="predicted"/>
<sequence>MFKNTALAVLFAGGAVLGLTACGSETVPLSPTTQTQATQAKDKSAKDAETKAKDTPELKKDVKVVACKAGAHGGVSATLEVTNSLDEAMEYLGTIAFLDGTGAKVAEGLFNTGTLQPGEKSTEEIPGDIYTVVKGAKCEVAEVKLDEPV</sequence>
<accession>A0ABR7KZB8</accession>
<dbReference type="PROSITE" id="PS51257">
    <property type="entry name" value="PROKAR_LIPOPROTEIN"/>
    <property type="match status" value="1"/>
</dbReference>
<evidence type="ECO:0000256" key="1">
    <source>
        <dbReference type="SAM" id="MobiDB-lite"/>
    </source>
</evidence>
<organism evidence="3 4">
    <name type="scientific">Actinokineospora xionganensis</name>
    <dbReference type="NCBI Taxonomy" id="2684470"/>
    <lineage>
        <taxon>Bacteria</taxon>
        <taxon>Bacillati</taxon>
        <taxon>Actinomycetota</taxon>
        <taxon>Actinomycetes</taxon>
        <taxon>Pseudonocardiales</taxon>
        <taxon>Pseudonocardiaceae</taxon>
        <taxon>Actinokineospora</taxon>
    </lineage>
</organism>
<feature type="signal peptide" evidence="2">
    <location>
        <begin position="1"/>
        <end position="21"/>
    </location>
</feature>
<evidence type="ECO:0000256" key="2">
    <source>
        <dbReference type="SAM" id="SignalP"/>
    </source>
</evidence>
<evidence type="ECO:0000313" key="4">
    <source>
        <dbReference type="Proteomes" id="UP000734823"/>
    </source>
</evidence>
<name>A0ABR7KZB8_9PSEU</name>
<dbReference type="EMBL" id="JABVED010000001">
    <property type="protein sequence ID" value="MBC6445781.1"/>
    <property type="molecule type" value="Genomic_DNA"/>
</dbReference>
<comment type="caution">
    <text evidence="3">The sequence shown here is derived from an EMBL/GenBank/DDBJ whole genome shotgun (WGS) entry which is preliminary data.</text>
</comment>
<gene>
    <name evidence="3" type="ORF">GPZ80_01180</name>
</gene>